<accession>A0A7R9H042</accession>
<reference evidence="4" key="1">
    <citation type="submission" date="2020-11" db="EMBL/GenBank/DDBJ databases">
        <authorList>
            <person name="Tran Van P."/>
        </authorList>
    </citation>
    <scope>NUCLEOTIDE SEQUENCE</scope>
</reference>
<dbReference type="SUPFAM" id="SSF53448">
    <property type="entry name" value="Nucleotide-diphospho-sugar transferases"/>
    <property type="match status" value="1"/>
</dbReference>
<dbReference type="InterPro" id="IPR052613">
    <property type="entry name" value="LicD_transferase"/>
</dbReference>
<dbReference type="AlphaFoldDB" id="A0A7R9H042"/>
<feature type="transmembrane region" description="Helical" evidence="2">
    <location>
        <begin position="126"/>
        <end position="146"/>
    </location>
</feature>
<name>A0A7R9H042_TIMCR</name>
<feature type="compositionally biased region" description="Polar residues" evidence="1">
    <location>
        <begin position="289"/>
        <end position="298"/>
    </location>
</feature>
<evidence type="ECO:0000256" key="1">
    <source>
        <dbReference type="SAM" id="MobiDB-lite"/>
    </source>
</evidence>
<feature type="domain" description="LicD/FKTN/FKRP nucleotidyltransferase" evidence="3">
    <location>
        <begin position="613"/>
        <end position="658"/>
    </location>
</feature>
<organism evidence="4">
    <name type="scientific">Timema cristinae</name>
    <name type="common">Walking stick</name>
    <dbReference type="NCBI Taxonomy" id="61476"/>
    <lineage>
        <taxon>Eukaryota</taxon>
        <taxon>Metazoa</taxon>
        <taxon>Ecdysozoa</taxon>
        <taxon>Arthropoda</taxon>
        <taxon>Hexapoda</taxon>
        <taxon>Insecta</taxon>
        <taxon>Pterygota</taxon>
        <taxon>Neoptera</taxon>
        <taxon>Polyneoptera</taxon>
        <taxon>Phasmatodea</taxon>
        <taxon>Timematodea</taxon>
        <taxon>Timematoidea</taxon>
        <taxon>Timematidae</taxon>
        <taxon>Timema</taxon>
    </lineage>
</organism>
<keyword evidence="2" id="KW-1133">Transmembrane helix</keyword>
<feature type="region of interest" description="Disordered" evidence="1">
    <location>
        <begin position="280"/>
        <end position="299"/>
    </location>
</feature>
<dbReference type="GO" id="GO:0009100">
    <property type="term" value="P:glycoprotein metabolic process"/>
    <property type="evidence" value="ECO:0007669"/>
    <property type="project" value="UniProtKB-ARBA"/>
</dbReference>
<dbReference type="InterPro" id="IPR029044">
    <property type="entry name" value="Nucleotide-diphossugar_trans"/>
</dbReference>
<dbReference type="Pfam" id="PF04991">
    <property type="entry name" value="LicD"/>
    <property type="match status" value="1"/>
</dbReference>
<evidence type="ECO:0000259" key="3">
    <source>
        <dbReference type="Pfam" id="PF04991"/>
    </source>
</evidence>
<proteinExistence type="predicted"/>
<gene>
    <name evidence="4" type="ORF">TCEB3V08_LOCUS7345</name>
</gene>
<evidence type="ECO:0000256" key="2">
    <source>
        <dbReference type="SAM" id="Phobius"/>
    </source>
</evidence>
<keyword evidence="2" id="KW-0472">Membrane</keyword>
<dbReference type="InterPro" id="IPR007074">
    <property type="entry name" value="LicD/FKTN/FKRP_NTP_transf"/>
</dbReference>
<evidence type="ECO:0000313" key="4">
    <source>
        <dbReference type="EMBL" id="CAD7404129.1"/>
    </source>
</evidence>
<feature type="region of interest" description="Disordered" evidence="1">
    <location>
        <begin position="80"/>
        <end position="103"/>
    </location>
</feature>
<feature type="region of interest" description="Disordered" evidence="1">
    <location>
        <begin position="1"/>
        <end position="21"/>
    </location>
</feature>
<dbReference type="PANTHER" id="PTHR13627">
    <property type="entry name" value="FUKUTIN RELATED PROTEIN"/>
    <property type="match status" value="1"/>
</dbReference>
<dbReference type="PANTHER" id="PTHR13627:SF34">
    <property type="entry name" value="RIBITOL-5-PHOSPHATE TRANSFERASE"/>
    <property type="match status" value="1"/>
</dbReference>
<protein>
    <recommendedName>
        <fullName evidence="3">LicD/FKTN/FKRP nucleotidyltransferase domain-containing protein</fullName>
    </recommendedName>
</protein>
<keyword evidence="2" id="KW-0812">Transmembrane</keyword>
<dbReference type="EMBL" id="OC319057">
    <property type="protein sequence ID" value="CAD7404129.1"/>
    <property type="molecule type" value="Genomic_DNA"/>
</dbReference>
<sequence length="794" mass="88812">MKKGAMVPLQGGQRSPLIKQGPAFHPPAGGGREHRSIRETCGASGGCTGVCVGHEGADTSLAPRLGYVDRQTDRHLGNQNQTSKWHVPHKSWSSDGEGTSVIHPPLRTMKRTVPVKTSRGVRIAKLFYFTLFTLGLGGVLLFSVLYKFEKPRQARKVLEPAVENVDFRREIAAQLADIARELRGLEDNATSTSCQHLLRSDCSCAGLEDNATSTSCQHLLKSDCSCAGLEDNATSTSCQHLLKSDCSCAGLEVKIAPRLLLKLNAMVAQLDQRYALSDADLLNRPQPPSNSSDGQQSVPDVCGETYKGADYGYPFYQEGFVPSPTCDRAKKRPISDLVTILLSSAELPRLESVLAGIRGYHSHLPVIIAVPLNISNRTEQLASRYRNVRVLQVRAPSGPGRVWNELVDQATTPYVLIGRGLTHFNSYARLERQIYVISSSTSVVAAGGAFRNLTGHWKVGCYQSEIRNYYLRYLEGYRYSAQDCMICDHLEGPFVARTRALRETQFHGELRGDVVFEDWFLHVKYSNNLAVNCPDVMYFVQGGTEKSQESWLALAKEWSIHRIFLPPNIIYLFSCKEVGLSCDPRVWVRSYLLPTCCLVQVAKALKAIDDFATERGLRYELRSGSVLGAVKLRSFMPWDIDGDVTFDQKDYVTFYKNKQWFRDRGLRLEMFVPATDEEGAGFVMKTPDINYDWRGGETLSSVFLASDVRETATRVNVLGLWVRCQSNPGLYARNCYGPNYLRHAHSWRYLGMKSYKDLYVSAGSWLTCPNKSHHACLEHYPVDGSLHFVPQTVR</sequence>